<name>A0ABR3IZR2_9AGAR</name>
<accession>A0ABR3IZR2</accession>
<gene>
    <name evidence="1" type="ORF">HGRIS_011139</name>
</gene>
<dbReference type="EMBL" id="JASNQZ010000014">
    <property type="protein sequence ID" value="KAL0948580.1"/>
    <property type="molecule type" value="Genomic_DNA"/>
</dbReference>
<reference evidence="2" key="1">
    <citation type="submission" date="2024-06" db="EMBL/GenBank/DDBJ databases">
        <title>Multi-omics analyses provide insights into the biosynthesis of the anticancer antibiotic pleurotin in Hohenbuehelia grisea.</title>
        <authorList>
            <person name="Weaver J.A."/>
            <person name="Alberti F."/>
        </authorList>
    </citation>
    <scope>NUCLEOTIDE SEQUENCE [LARGE SCALE GENOMIC DNA]</scope>
    <source>
        <strain evidence="2">T-177</strain>
    </source>
</reference>
<organism evidence="1 2">
    <name type="scientific">Hohenbuehelia grisea</name>
    <dbReference type="NCBI Taxonomy" id="104357"/>
    <lineage>
        <taxon>Eukaryota</taxon>
        <taxon>Fungi</taxon>
        <taxon>Dikarya</taxon>
        <taxon>Basidiomycota</taxon>
        <taxon>Agaricomycotina</taxon>
        <taxon>Agaricomycetes</taxon>
        <taxon>Agaricomycetidae</taxon>
        <taxon>Agaricales</taxon>
        <taxon>Pleurotineae</taxon>
        <taxon>Pleurotaceae</taxon>
        <taxon>Hohenbuehelia</taxon>
    </lineage>
</organism>
<sequence length="59" mass="6680">MRITPTLRSAAGVSAALKERVRRPSMFTKLARAEDLAPLFKNDDYVRRIIDDGLSDCDR</sequence>
<keyword evidence="2" id="KW-1185">Reference proteome</keyword>
<comment type="caution">
    <text evidence="1">The sequence shown here is derived from an EMBL/GenBank/DDBJ whole genome shotgun (WGS) entry which is preliminary data.</text>
</comment>
<evidence type="ECO:0000313" key="1">
    <source>
        <dbReference type="EMBL" id="KAL0948580.1"/>
    </source>
</evidence>
<proteinExistence type="predicted"/>
<protein>
    <submittedName>
        <fullName evidence="1">Uncharacterized protein</fullName>
    </submittedName>
</protein>
<evidence type="ECO:0000313" key="2">
    <source>
        <dbReference type="Proteomes" id="UP001556367"/>
    </source>
</evidence>
<dbReference type="Proteomes" id="UP001556367">
    <property type="component" value="Unassembled WGS sequence"/>
</dbReference>